<evidence type="ECO:0000313" key="2">
    <source>
        <dbReference type="EMBL" id="TDD16990.1"/>
    </source>
</evidence>
<dbReference type="InterPro" id="IPR052900">
    <property type="entry name" value="Phospholipid_Metab_Enz"/>
</dbReference>
<dbReference type="RefSeq" id="WP_202866244.1">
    <property type="nucleotide sequence ID" value="NZ_SMKR01000163.1"/>
</dbReference>
<dbReference type="InterPro" id="IPR038607">
    <property type="entry name" value="PhoD-like_sf"/>
</dbReference>
<sequence>WDGYRASRARIQQGWRDRGTRNPIVLTGDVHRAWANDLKADYSNANSATIGCELVTSSATSSADGDGSTTIPDVATNPWLKFYNNRRGYVRTTLSPTQLRADFRAVAKVSEHGAAASTVKSFVIEEGRPGLQAV</sequence>
<feature type="domain" description="PhoD-like phosphatase metallophosphatase" evidence="1">
    <location>
        <begin position="1"/>
        <end position="103"/>
    </location>
</feature>
<gene>
    <name evidence="2" type="ORF">E1218_28790</name>
</gene>
<dbReference type="PANTHER" id="PTHR43606">
    <property type="entry name" value="PHOSPHATASE, PUTATIVE (AFU_ORTHOLOGUE AFUA_6G08710)-RELATED"/>
    <property type="match status" value="1"/>
</dbReference>
<dbReference type="Proteomes" id="UP000295172">
    <property type="component" value="Unassembled WGS sequence"/>
</dbReference>
<dbReference type="PANTHER" id="PTHR43606:SF2">
    <property type="entry name" value="ALKALINE PHOSPHATASE FAMILY PROTEIN (AFU_ORTHOLOGUE AFUA_5G03860)"/>
    <property type="match status" value="1"/>
</dbReference>
<protein>
    <submittedName>
        <fullName evidence="2">Alkaline phosphatase</fullName>
    </submittedName>
</protein>
<name>A0A4R4WQH2_9ACTN</name>
<evidence type="ECO:0000259" key="1">
    <source>
        <dbReference type="Pfam" id="PF09423"/>
    </source>
</evidence>
<organism evidence="2 3">
    <name type="scientific">Kribbella turkmenica</name>
    <dbReference type="NCBI Taxonomy" id="2530375"/>
    <lineage>
        <taxon>Bacteria</taxon>
        <taxon>Bacillati</taxon>
        <taxon>Actinomycetota</taxon>
        <taxon>Actinomycetes</taxon>
        <taxon>Propionibacteriales</taxon>
        <taxon>Kribbellaceae</taxon>
        <taxon>Kribbella</taxon>
    </lineage>
</organism>
<dbReference type="EMBL" id="SMKR01000163">
    <property type="protein sequence ID" value="TDD16990.1"/>
    <property type="molecule type" value="Genomic_DNA"/>
</dbReference>
<keyword evidence="3" id="KW-1185">Reference proteome</keyword>
<reference evidence="2 3" key="1">
    <citation type="submission" date="2019-02" db="EMBL/GenBank/DDBJ databases">
        <title>Draft genome sequences of novel Actinobacteria.</title>
        <authorList>
            <person name="Sahin N."/>
            <person name="Ay H."/>
            <person name="Saygin H."/>
        </authorList>
    </citation>
    <scope>NUCLEOTIDE SEQUENCE [LARGE SCALE GENOMIC DNA]</scope>
    <source>
        <strain evidence="2 3">16K104</strain>
    </source>
</reference>
<dbReference type="AlphaFoldDB" id="A0A4R4WQH2"/>
<proteinExistence type="predicted"/>
<feature type="non-terminal residue" evidence="2">
    <location>
        <position position="1"/>
    </location>
</feature>
<comment type="caution">
    <text evidence="2">The sequence shown here is derived from an EMBL/GenBank/DDBJ whole genome shotgun (WGS) entry which is preliminary data.</text>
</comment>
<accession>A0A4R4WQH2</accession>
<dbReference type="InterPro" id="IPR018946">
    <property type="entry name" value="PhoD-like_MPP"/>
</dbReference>
<evidence type="ECO:0000313" key="3">
    <source>
        <dbReference type="Proteomes" id="UP000295172"/>
    </source>
</evidence>
<dbReference type="Pfam" id="PF09423">
    <property type="entry name" value="PhoD"/>
    <property type="match status" value="1"/>
</dbReference>
<dbReference type="Gene3D" id="3.60.21.70">
    <property type="entry name" value="PhoD-like phosphatase"/>
    <property type="match status" value="1"/>
</dbReference>